<keyword evidence="12" id="KW-1185">Reference proteome</keyword>
<dbReference type="Gene3D" id="1.10.10.60">
    <property type="entry name" value="Homeodomain-like"/>
    <property type="match status" value="2"/>
</dbReference>
<dbReference type="InterPro" id="IPR009057">
    <property type="entry name" value="Homeodomain-like_sf"/>
</dbReference>
<dbReference type="InterPro" id="IPR018060">
    <property type="entry name" value="HTH_AraC"/>
</dbReference>
<keyword evidence="5" id="KW-0805">Transcription regulation</keyword>
<dbReference type="InterPro" id="IPR020449">
    <property type="entry name" value="Tscrpt_reg_AraC-type_HTH"/>
</dbReference>
<evidence type="ECO:0000256" key="5">
    <source>
        <dbReference type="ARBA" id="ARBA00023015"/>
    </source>
</evidence>
<dbReference type="PANTHER" id="PTHR42713:SF3">
    <property type="entry name" value="TRANSCRIPTIONAL REGULATORY PROTEIN HPTR"/>
    <property type="match status" value="1"/>
</dbReference>
<dbReference type="PROSITE" id="PS00041">
    <property type="entry name" value="HTH_ARAC_FAMILY_1"/>
    <property type="match status" value="1"/>
</dbReference>
<keyword evidence="4" id="KW-0902">Two-component regulatory system</keyword>
<evidence type="ECO:0000256" key="1">
    <source>
        <dbReference type="ARBA" id="ARBA00004496"/>
    </source>
</evidence>
<keyword evidence="3 8" id="KW-0597">Phosphoprotein</keyword>
<dbReference type="SUPFAM" id="SSF52172">
    <property type="entry name" value="CheY-like"/>
    <property type="match status" value="1"/>
</dbReference>
<evidence type="ECO:0000259" key="9">
    <source>
        <dbReference type="PROSITE" id="PS01124"/>
    </source>
</evidence>
<dbReference type="GO" id="GO:0005737">
    <property type="term" value="C:cytoplasm"/>
    <property type="evidence" value="ECO:0007669"/>
    <property type="project" value="UniProtKB-SubCell"/>
</dbReference>
<dbReference type="Gene3D" id="3.40.50.2300">
    <property type="match status" value="1"/>
</dbReference>
<dbReference type="AlphaFoldDB" id="A0A6L8V7B8"/>
<sequence length="404" mass="46089">MVSPPWKVLIADDESIIREGILSSLNWQQLGLEVVAEAEDGEEALELACQHRVHILLVDLNMPIMNGMSLIKHIREELPNCKIIIITGHDEFAYAQAAIRMNVDDYILKPVNPVQLADVLTKITKQMASSMEKEEHLQMASKQIERNFSLLRERFCLEWMDGILSEGEIREQLAFLKMPGRAPSVLGVIQWSGNSRGKELFSERDRQLYLFAVENIVEELLSPYTMVKFRDHLGMLIVLVWETVPADHIEKIHAAVQTYLKISIATKFLQGIDEVTHVSNTYQQAKTALYKEVHLSPFVRQAKDLIAQGYGNPEITLEMIAHEMKVSPVYLGRIFKQELGIPFVNMLTHTRIKHAIHYLSTTDMSIIEISEKVGYDSQHYFSTAFKKVVGIAPNQYRKEGTMKS</sequence>
<dbReference type="GO" id="GO:0003700">
    <property type="term" value="F:DNA-binding transcription factor activity"/>
    <property type="evidence" value="ECO:0007669"/>
    <property type="project" value="InterPro"/>
</dbReference>
<organism evidence="11 12">
    <name type="scientific">Paenibacillus silvestris</name>
    <dbReference type="NCBI Taxonomy" id="2606219"/>
    <lineage>
        <taxon>Bacteria</taxon>
        <taxon>Bacillati</taxon>
        <taxon>Bacillota</taxon>
        <taxon>Bacilli</taxon>
        <taxon>Bacillales</taxon>
        <taxon>Paenibacillaceae</taxon>
        <taxon>Paenibacillus</taxon>
    </lineage>
</organism>
<evidence type="ECO:0000259" key="10">
    <source>
        <dbReference type="PROSITE" id="PS50110"/>
    </source>
</evidence>
<evidence type="ECO:0000313" key="12">
    <source>
        <dbReference type="Proteomes" id="UP000481087"/>
    </source>
</evidence>
<dbReference type="SMART" id="SM00342">
    <property type="entry name" value="HTH_ARAC"/>
    <property type="match status" value="1"/>
</dbReference>
<dbReference type="EMBL" id="WTUZ01000039">
    <property type="protein sequence ID" value="MZQ86268.1"/>
    <property type="molecule type" value="Genomic_DNA"/>
</dbReference>
<dbReference type="PROSITE" id="PS01124">
    <property type="entry name" value="HTH_ARAC_FAMILY_2"/>
    <property type="match status" value="1"/>
</dbReference>
<dbReference type="GO" id="GO:0043565">
    <property type="term" value="F:sequence-specific DNA binding"/>
    <property type="evidence" value="ECO:0007669"/>
    <property type="project" value="InterPro"/>
</dbReference>
<dbReference type="Pfam" id="PF12833">
    <property type="entry name" value="HTH_18"/>
    <property type="match status" value="1"/>
</dbReference>
<name>A0A6L8V7B8_9BACL</name>
<dbReference type="InterPro" id="IPR011006">
    <property type="entry name" value="CheY-like_superfamily"/>
</dbReference>
<dbReference type="SMART" id="SM00448">
    <property type="entry name" value="REC"/>
    <property type="match status" value="1"/>
</dbReference>
<dbReference type="Pfam" id="PF00072">
    <property type="entry name" value="Response_reg"/>
    <property type="match status" value="1"/>
</dbReference>
<evidence type="ECO:0000256" key="7">
    <source>
        <dbReference type="ARBA" id="ARBA00023163"/>
    </source>
</evidence>
<proteinExistence type="predicted"/>
<accession>A0A6L8V7B8</accession>
<evidence type="ECO:0000256" key="3">
    <source>
        <dbReference type="ARBA" id="ARBA00022553"/>
    </source>
</evidence>
<gene>
    <name evidence="11" type="ORF">GQF01_29620</name>
</gene>
<dbReference type="Proteomes" id="UP000481087">
    <property type="component" value="Unassembled WGS sequence"/>
</dbReference>
<dbReference type="PANTHER" id="PTHR42713">
    <property type="entry name" value="HISTIDINE KINASE-RELATED"/>
    <property type="match status" value="1"/>
</dbReference>
<dbReference type="PROSITE" id="PS50110">
    <property type="entry name" value="RESPONSE_REGULATORY"/>
    <property type="match status" value="1"/>
</dbReference>
<dbReference type="GO" id="GO:0000160">
    <property type="term" value="P:phosphorelay signal transduction system"/>
    <property type="evidence" value="ECO:0007669"/>
    <property type="project" value="UniProtKB-KW"/>
</dbReference>
<evidence type="ECO:0000256" key="6">
    <source>
        <dbReference type="ARBA" id="ARBA00023125"/>
    </source>
</evidence>
<evidence type="ECO:0000256" key="4">
    <source>
        <dbReference type="ARBA" id="ARBA00023012"/>
    </source>
</evidence>
<evidence type="ECO:0000256" key="8">
    <source>
        <dbReference type="PROSITE-ProRule" id="PRU00169"/>
    </source>
</evidence>
<dbReference type="PRINTS" id="PR00032">
    <property type="entry name" value="HTHARAC"/>
</dbReference>
<evidence type="ECO:0000256" key="2">
    <source>
        <dbReference type="ARBA" id="ARBA00022490"/>
    </source>
</evidence>
<dbReference type="InterPro" id="IPR018062">
    <property type="entry name" value="HTH_AraC-typ_CS"/>
</dbReference>
<dbReference type="InterPro" id="IPR001789">
    <property type="entry name" value="Sig_transdc_resp-reg_receiver"/>
</dbReference>
<dbReference type="CDD" id="cd17536">
    <property type="entry name" value="REC_YesN-like"/>
    <property type="match status" value="1"/>
</dbReference>
<comment type="subcellular location">
    <subcellularLocation>
        <location evidence="1">Cytoplasm</location>
    </subcellularLocation>
</comment>
<evidence type="ECO:0000313" key="11">
    <source>
        <dbReference type="EMBL" id="MZQ86268.1"/>
    </source>
</evidence>
<feature type="domain" description="Response regulatory" evidence="10">
    <location>
        <begin position="7"/>
        <end position="124"/>
    </location>
</feature>
<keyword evidence="7" id="KW-0804">Transcription</keyword>
<dbReference type="InterPro" id="IPR051552">
    <property type="entry name" value="HptR"/>
</dbReference>
<keyword evidence="6" id="KW-0238">DNA-binding</keyword>
<feature type="modified residue" description="4-aspartylphosphate" evidence="8">
    <location>
        <position position="59"/>
    </location>
</feature>
<dbReference type="SUPFAM" id="SSF46689">
    <property type="entry name" value="Homeodomain-like"/>
    <property type="match status" value="1"/>
</dbReference>
<feature type="domain" description="HTH araC/xylS-type" evidence="9">
    <location>
        <begin position="300"/>
        <end position="399"/>
    </location>
</feature>
<comment type="caution">
    <text evidence="11">The sequence shown here is derived from an EMBL/GenBank/DDBJ whole genome shotgun (WGS) entry which is preliminary data.</text>
</comment>
<protein>
    <submittedName>
        <fullName evidence="11">Response regulator</fullName>
    </submittedName>
</protein>
<reference evidence="11 12" key="1">
    <citation type="submission" date="2019-12" db="EMBL/GenBank/DDBJ databases">
        <title>Paenibacillus sp. nov. sp. isolated from soil.</title>
        <authorList>
            <person name="Kim J."/>
            <person name="Jeong S.E."/>
            <person name="Jung H.S."/>
            <person name="Jeon C.O."/>
        </authorList>
    </citation>
    <scope>NUCLEOTIDE SEQUENCE [LARGE SCALE GENOMIC DNA]</scope>
    <source>
        <strain evidence="11 12">5J-6</strain>
    </source>
</reference>
<keyword evidence="2" id="KW-0963">Cytoplasm</keyword>